<dbReference type="Pfam" id="PF12412">
    <property type="entry name" value="DUF3667"/>
    <property type="match status" value="1"/>
</dbReference>
<evidence type="ECO:0000256" key="1">
    <source>
        <dbReference type="SAM" id="Phobius"/>
    </source>
</evidence>
<reference evidence="2 3" key="1">
    <citation type="submission" date="2020-01" db="EMBL/GenBank/DDBJ databases">
        <title>Sphingomonas sp. strain CSW-10.</title>
        <authorList>
            <person name="Chen W.-M."/>
        </authorList>
    </citation>
    <scope>NUCLEOTIDE SEQUENCE [LARGE SCALE GENOMIC DNA]</scope>
    <source>
        <strain evidence="2 3">CSW-10</strain>
    </source>
</reference>
<feature type="transmembrane region" description="Helical" evidence="1">
    <location>
        <begin position="251"/>
        <end position="270"/>
    </location>
</feature>
<keyword evidence="1" id="KW-0472">Membrane</keyword>
<gene>
    <name evidence="2" type="ORF">GV829_07115</name>
</gene>
<evidence type="ECO:0000313" key="3">
    <source>
        <dbReference type="Proteomes" id="UP000503018"/>
    </source>
</evidence>
<feature type="transmembrane region" description="Helical" evidence="1">
    <location>
        <begin position="282"/>
        <end position="298"/>
    </location>
</feature>
<feature type="transmembrane region" description="Helical" evidence="1">
    <location>
        <begin position="105"/>
        <end position="126"/>
    </location>
</feature>
<feature type="transmembrane region" description="Helical" evidence="1">
    <location>
        <begin position="304"/>
        <end position="322"/>
    </location>
</feature>
<organism evidence="2 3">
    <name type="scientific">Sphingomonas lacunae</name>
    <dbReference type="NCBI Taxonomy" id="2698828"/>
    <lineage>
        <taxon>Bacteria</taxon>
        <taxon>Pseudomonadati</taxon>
        <taxon>Pseudomonadota</taxon>
        <taxon>Alphaproteobacteria</taxon>
        <taxon>Sphingomonadales</taxon>
        <taxon>Sphingomonadaceae</taxon>
        <taxon>Sphingomonas</taxon>
    </lineage>
</organism>
<keyword evidence="1" id="KW-1133">Transmembrane helix</keyword>
<accession>A0A6M4AT47</accession>
<keyword evidence="1" id="KW-0812">Transmembrane</keyword>
<proteinExistence type="predicted"/>
<sequence>MSGDIEAIGDVLTGGLAARAVEPDRGEADSGGGERCLNCGTFLTGPFCNRCGQRGHVHRTAMGFVHDVLHGVLHFEGKLWHTLPLLFWRPGELTRRYINGERARFFSPLALFLFAVFLTFAIFSAMGSGLGNPNEAAIDGGTLTVTQRQSAVYEVTKNMAAEIASSERHLAEARSAGQPTDELERELAAKKRVAEGMTQTFGFGVNAKGEAQRPENVSFADIRTGAPFIDQMIDQANADPALMLYKLQSNAYKYAWALIPLSAPFLWLLYPFSRRFGMYDHLVFVTFSLSFMLLLLVFSRVLGAMGVGAPFIPFLLLLYPPFHMYRQLRGTYRSSRIGALVRATILVTVAGINLILFMAGLLALGALG</sequence>
<dbReference type="KEGG" id="slan:GV829_07115"/>
<dbReference type="RefSeq" id="WP_169945308.1">
    <property type="nucleotide sequence ID" value="NZ_CP053015.1"/>
</dbReference>
<name>A0A6M4AT47_9SPHN</name>
<evidence type="ECO:0000313" key="2">
    <source>
        <dbReference type="EMBL" id="QJQ32253.1"/>
    </source>
</evidence>
<dbReference type="Proteomes" id="UP000503018">
    <property type="component" value="Chromosome"/>
</dbReference>
<feature type="transmembrane region" description="Helical" evidence="1">
    <location>
        <begin position="343"/>
        <end position="367"/>
    </location>
</feature>
<dbReference type="InterPro" id="IPR022134">
    <property type="entry name" value="DUF3667"/>
</dbReference>
<dbReference type="AlphaFoldDB" id="A0A6M4AT47"/>
<keyword evidence="3" id="KW-1185">Reference proteome</keyword>
<dbReference type="EMBL" id="CP053015">
    <property type="protein sequence ID" value="QJQ32253.1"/>
    <property type="molecule type" value="Genomic_DNA"/>
</dbReference>
<protein>
    <submittedName>
        <fullName evidence="2">DUF3667 domain-containing protein</fullName>
    </submittedName>
</protein>